<dbReference type="Pfam" id="PF00583">
    <property type="entry name" value="Acetyltransf_1"/>
    <property type="match status" value="1"/>
</dbReference>
<dbReference type="GO" id="GO:0016747">
    <property type="term" value="F:acyltransferase activity, transferring groups other than amino-acyl groups"/>
    <property type="evidence" value="ECO:0007669"/>
    <property type="project" value="InterPro"/>
</dbReference>
<dbReference type="SUPFAM" id="SSF55729">
    <property type="entry name" value="Acyl-CoA N-acyltransferases (Nat)"/>
    <property type="match status" value="1"/>
</dbReference>
<keyword evidence="3" id="KW-1185">Reference proteome</keyword>
<comment type="caution">
    <text evidence="2">The sequence shown here is derived from an EMBL/GenBank/DDBJ whole genome shotgun (WGS) entry which is preliminary data.</text>
</comment>
<evidence type="ECO:0000313" key="2">
    <source>
        <dbReference type="EMBL" id="GIG21585.1"/>
    </source>
</evidence>
<sequence length="244" mass="26302">MCAHDGPQTGHAADAIPGLGRARGSFVLRVPDEFPVPLAVPLSEPLWAPDDIMARMAVQVLSAVGRYDAFVEVVGVKKPGGQGCWCMAYRDSRVPNDERPQFMRDECAHEPGPGVLAYVDDDVAGWCSVAPRSSYRRLMRSRTIPFVDERDAWSVVCFVVRPPFRGRGLMHDLLDGAVAHAVASGAEVVEGYPVDVGTGDRVDLISGYVGTRGLFEAAGFTRAAATTGHSGGRPRVLMRRELAP</sequence>
<dbReference type="InterPro" id="IPR000182">
    <property type="entry name" value="GNAT_dom"/>
</dbReference>
<dbReference type="AlphaFoldDB" id="A0A919P3I0"/>
<evidence type="ECO:0000313" key="3">
    <source>
        <dbReference type="Proteomes" id="UP000632740"/>
    </source>
</evidence>
<name>A0A919P3I0_9CELL</name>
<dbReference type="InterPro" id="IPR016181">
    <property type="entry name" value="Acyl_CoA_acyltransferase"/>
</dbReference>
<dbReference type="EMBL" id="BONK01000007">
    <property type="protein sequence ID" value="GIG21585.1"/>
    <property type="molecule type" value="Genomic_DNA"/>
</dbReference>
<dbReference type="Gene3D" id="3.40.630.30">
    <property type="match status" value="1"/>
</dbReference>
<reference evidence="2" key="1">
    <citation type="submission" date="2021-01" db="EMBL/GenBank/DDBJ databases">
        <title>Whole genome shotgun sequence of Cellulomonas chitinilytica NBRC 110799.</title>
        <authorList>
            <person name="Komaki H."/>
            <person name="Tamura T."/>
        </authorList>
    </citation>
    <scope>NUCLEOTIDE SEQUENCE</scope>
    <source>
        <strain evidence="2">NBRC 110799</strain>
    </source>
</reference>
<dbReference type="Proteomes" id="UP000632740">
    <property type="component" value="Unassembled WGS sequence"/>
</dbReference>
<proteinExistence type="predicted"/>
<evidence type="ECO:0000259" key="1">
    <source>
        <dbReference type="PROSITE" id="PS51186"/>
    </source>
</evidence>
<dbReference type="PROSITE" id="PS51186">
    <property type="entry name" value="GNAT"/>
    <property type="match status" value="1"/>
</dbReference>
<accession>A0A919P3I0</accession>
<protein>
    <recommendedName>
        <fullName evidence="1">N-acetyltransferase domain-containing protein</fullName>
    </recommendedName>
</protein>
<organism evidence="2 3">
    <name type="scientific">Cellulomonas chitinilytica</name>
    <dbReference type="NCBI Taxonomy" id="398759"/>
    <lineage>
        <taxon>Bacteria</taxon>
        <taxon>Bacillati</taxon>
        <taxon>Actinomycetota</taxon>
        <taxon>Actinomycetes</taxon>
        <taxon>Micrococcales</taxon>
        <taxon>Cellulomonadaceae</taxon>
        <taxon>Cellulomonas</taxon>
    </lineage>
</organism>
<gene>
    <name evidence="2" type="ORF">Cch01nite_23090</name>
</gene>
<feature type="domain" description="N-acetyltransferase" evidence="1">
    <location>
        <begin position="71"/>
        <end position="243"/>
    </location>
</feature>
<dbReference type="CDD" id="cd04301">
    <property type="entry name" value="NAT_SF"/>
    <property type="match status" value="1"/>
</dbReference>